<dbReference type="OrthoDB" id="583051at2"/>
<proteinExistence type="predicted"/>
<sequence length="305" mass="36085">MTIMPINRLISELDNIQYESKYCCFSTCENKPINSHTIPENFLYKINSDLLNVMTLEPRVYWIMKNAENNTLTNVDKEKFSTFKGFCIDHDTRLFFKLDNFEGKINSEIALLVHYRNICYGIHHIHLQMLKEKHLRKQNFIGSNNLYGDIYTLIKSDRLYNRLRYCLDEHIKRKKIMEKMIKNNQFDSIDYFVMSGSLINPIFCGRSSIVLHENENIFKFPGYSYMPWVSYISLINGNTSYLPFCWLKEDKNYSKQAFQKMEHSTHREIATLLAYGASDAVALDRGLFEEQKLTINLIANKYRVY</sequence>
<dbReference type="Proteomes" id="UP000032430">
    <property type="component" value="Plasmid III"/>
</dbReference>
<gene>
    <name evidence="1" type="ORF">LFA_pB0012</name>
</gene>
<organism evidence="1 2">
    <name type="scientific">Legionella fallonii LLAP-10</name>
    <dbReference type="NCBI Taxonomy" id="1212491"/>
    <lineage>
        <taxon>Bacteria</taxon>
        <taxon>Pseudomonadati</taxon>
        <taxon>Pseudomonadota</taxon>
        <taxon>Gammaproteobacteria</taxon>
        <taxon>Legionellales</taxon>
        <taxon>Legionellaceae</taxon>
        <taxon>Legionella</taxon>
    </lineage>
</organism>
<evidence type="ECO:0000313" key="1">
    <source>
        <dbReference type="EMBL" id="CEG59372.1"/>
    </source>
</evidence>
<keyword evidence="2" id="KW-1185">Reference proteome</keyword>
<dbReference type="RefSeq" id="WP_045097971.1">
    <property type="nucleotide sequence ID" value="NZ_LN614829.1"/>
</dbReference>
<dbReference type="AlphaFoldDB" id="A0A098GBM1"/>
<accession>A0A098GBM1</accession>
<keyword evidence="1" id="KW-0614">Plasmid</keyword>
<name>A0A098GBM1_9GAMM</name>
<dbReference type="EMBL" id="LN614829">
    <property type="protein sequence ID" value="CEG59372.1"/>
    <property type="molecule type" value="Genomic_DNA"/>
</dbReference>
<reference evidence="2" key="1">
    <citation type="submission" date="2014-09" db="EMBL/GenBank/DDBJ databases">
        <authorList>
            <person name="Gomez-Valero L."/>
        </authorList>
    </citation>
    <scope>NUCLEOTIDE SEQUENCE [LARGE SCALE GENOMIC DNA]</scope>
    <source>
        <strain evidence="2">ATCC700992</strain>
        <plasmid evidence="2">LLAP10_pB</plasmid>
    </source>
</reference>
<dbReference type="HOGENOM" id="CLU_085031_0_0_6"/>
<geneLocation type="plasmid" evidence="2">
    <name>LLAP10_pB</name>
</geneLocation>
<evidence type="ECO:0000313" key="2">
    <source>
        <dbReference type="Proteomes" id="UP000032430"/>
    </source>
</evidence>
<protein>
    <submittedName>
        <fullName evidence="1">Uncharacterized protein</fullName>
    </submittedName>
</protein>
<dbReference type="KEGG" id="lfa:LFA_pB0012"/>